<dbReference type="Pfam" id="PF12728">
    <property type="entry name" value="HTH_17"/>
    <property type="match status" value="1"/>
</dbReference>
<proteinExistence type="predicted"/>
<sequence>MSDQVVVQEEIDMAPLALDPIQPDGADAAAADEALQRIKGYLGRHRDQRRIPLVVDDDGGEALIVPRGAVELLARVLAHMAAGTGVSVVPSHAELTTQQAADMLNVSRPFLVGLLEAGEIEHRKVGTHRRVRAESVLAYLRRDDQNRRSAADELTELTQEMGLD</sequence>
<organism evidence="2 3">
    <name type="scientific">Saccharopolyspora gloriosae</name>
    <dbReference type="NCBI Taxonomy" id="455344"/>
    <lineage>
        <taxon>Bacteria</taxon>
        <taxon>Bacillati</taxon>
        <taxon>Actinomycetota</taxon>
        <taxon>Actinomycetes</taxon>
        <taxon>Pseudonocardiales</taxon>
        <taxon>Pseudonocardiaceae</taxon>
        <taxon>Saccharopolyspora</taxon>
    </lineage>
</organism>
<gene>
    <name evidence="2" type="ORF">BJ969_005796</name>
</gene>
<protein>
    <submittedName>
        <fullName evidence="2">Excisionase family DNA binding protein</fullName>
    </submittedName>
</protein>
<dbReference type="AlphaFoldDB" id="A0A840NQR3"/>
<comment type="caution">
    <text evidence="2">The sequence shown here is derived from an EMBL/GenBank/DDBJ whole genome shotgun (WGS) entry which is preliminary data.</text>
</comment>
<feature type="domain" description="Helix-turn-helix" evidence="1">
    <location>
        <begin position="95"/>
        <end position="142"/>
    </location>
</feature>
<name>A0A840NQR3_9PSEU</name>
<dbReference type="Proteomes" id="UP000580474">
    <property type="component" value="Unassembled WGS sequence"/>
</dbReference>
<dbReference type="NCBIfam" id="TIGR01764">
    <property type="entry name" value="excise"/>
    <property type="match status" value="1"/>
</dbReference>
<dbReference type="InterPro" id="IPR041657">
    <property type="entry name" value="HTH_17"/>
</dbReference>
<dbReference type="EMBL" id="JACHIV010000001">
    <property type="protein sequence ID" value="MBB5072708.1"/>
    <property type="molecule type" value="Genomic_DNA"/>
</dbReference>
<evidence type="ECO:0000313" key="2">
    <source>
        <dbReference type="EMBL" id="MBB5072708.1"/>
    </source>
</evidence>
<dbReference type="InterPro" id="IPR010093">
    <property type="entry name" value="SinI_DNA-bd"/>
</dbReference>
<dbReference type="RefSeq" id="WP_246457124.1">
    <property type="nucleotide sequence ID" value="NZ_JACHIV010000001.1"/>
</dbReference>
<evidence type="ECO:0000259" key="1">
    <source>
        <dbReference type="Pfam" id="PF12728"/>
    </source>
</evidence>
<dbReference type="GO" id="GO:0003677">
    <property type="term" value="F:DNA binding"/>
    <property type="evidence" value="ECO:0007669"/>
    <property type="project" value="InterPro"/>
</dbReference>
<keyword evidence="3" id="KW-1185">Reference proteome</keyword>
<evidence type="ECO:0000313" key="3">
    <source>
        <dbReference type="Proteomes" id="UP000580474"/>
    </source>
</evidence>
<accession>A0A840NQR3</accession>
<reference evidence="2 3" key="1">
    <citation type="submission" date="2020-08" db="EMBL/GenBank/DDBJ databases">
        <title>Sequencing the genomes of 1000 actinobacteria strains.</title>
        <authorList>
            <person name="Klenk H.-P."/>
        </authorList>
    </citation>
    <scope>NUCLEOTIDE SEQUENCE [LARGE SCALE GENOMIC DNA]</scope>
    <source>
        <strain evidence="2 3">DSM 45582</strain>
    </source>
</reference>